<dbReference type="Proteomes" id="UP001057375">
    <property type="component" value="Unassembled WGS sequence"/>
</dbReference>
<gene>
    <name evidence="2" type="ORF">ADUPG1_013914</name>
</gene>
<feature type="region of interest" description="Disordered" evidence="1">
    <location>
        <begin position="242"/>
        <end position="287"/>
    </location>
</feature>
<name>A0ABQ5K803_9EUKA</name>
<feature type="compositionally biased region" description="Low complexity" evidence="1">
    <location>
        <begin position="262"/>
        <end position="277"/>
    </location>
</feature>
<sequence length="477" mass="54897">MLKDQTEFHITCTLPSLQTIHKLRKSVLRSTRQCTFSYKGDTVNFGWRSPISVLPAYIVNNFLEFVHFSPYFPLPTWTPDNPHCCSYLKYFHLFRHIRQRMEQVDIPNLEDECTTSPNHGYESMLLLATETGVKRRFYTIVTSRPSVEAIRADLPLWVAHAEQKLLYSPLQLHAADILHVEDLGISFDTAKLFDIIFTGSQKMIINKRLKLFPVVYSSELVKWRQVIALPYASFLYSKNANDDEEDTDMTSEEEDPCDFESSHSTETTSQSSSTSRSSHTRTSSKHTRSILTVSEPVTLSYSAYSHITFRHILLMFVLNDMYSLQYGIASTPKEAKETLEFARRHRRIFITLCLKAGMEVPHTPEVECMSVVPEEEEFIPLEDDFGLNECYVPSEDSDLTTHSLIQPPSSIPDVSSITDYVDFHSMIPIEERVRTLIGKLTHTATLLFARVIRRQLSDTLYRSLRSAMITDKKEYDV</sequence>
<evidence type="ECO:0000313" key="3">
    <source>
        <dbReference type="Proteomes" id="UP001057375"/>
    </source>
</evidence>
<evidence type="ECO:0000256" key="1">
    <source>
        <dbReference type="SAM" id="MobiDB-lite"/>
    </source>
</evidence>
<dbReference type="EMBL" id="BQXS01012756">
    <property type="protein sequence ID" value="GKT27589.1"/>
    <property type="molecule type" value="Genomic_DNA"/>
</dbReference>
<comment type="caution">
    <text evidence="2">The sequence shown here is derived from an EMBL/GenBank/DDBJ whole genome shotgun (WGS) entry which is preliminary data.</text>
</comment>
<accession>A0ABQ5K803</accession>
<feature type="compositionally biased region" description="Basic residues" evidence="1">
    <location>
        <begin position="278"/>
        <end position="287"/>
    </location>
</feature>
<keyword evidence="3" id="KW-1185">Reference proteome</keyword>
<reference evidence="2" key="1">
    <citation type="submission" date="2022-03" db="EMBL/GenBank/DDBJ databases">
        <title>Draft genome sequence of Aduncisulcus paluster, a free-living microaerophilic Fornicata.</title>
        <authorList>
            <person name="Yuyama I."/>
            <person name="Kume K."/>
            <person name="Tamura T."/>
            <person name="Inagaki Y."/>
            <person name="Hashimoto T."/>
        </authorList>
    </citation>
    <scope>NUCLEOTIDE SEQUENCE</scope>
    <source>
        <strain evidence="2">NY0171</strain>
    </source>
</reference>
<protein>
    <submittedName>
        <fullName evidence="2">Uncharacterized protein</fullName>
    </submittedName>
</protein>
<feature type="compositionally biased region" description="Acidic residues" evidence="1">
    <location>
        <begin position="242"/>
        <end position="258"/>
    </location>
</feature>
<evidence type="ECO:0000313" key="2">
    <source>
        <dbReference type="EMBL" id="GKT27589.1"/>
    </source>
</evidence>
<proteinExistence type="predicted"/>
<organism evidence="2 3">
    <name type="scientific">Aduncisulcus paluster</name>
    <dbReference type="NCBI Taxonomy" id="2918883"/>
    <lineage>
        <taxon>Eukaryota</taxon>
        <taxon>Metamonada</taxon>
        <taxon>Carpediemonas-like organisms</taxon>
        <taxon>Aduncisulcus</taxon>
    </lineage>
</organism>